<dbReference type="InterPro" id="IPR051398">
    <property type="entry name" value="Polysacch_Deacetylase"/>
</dbReference>
<sequence>MTVTAPRGWQTLPVLMYHSVSAAGGPLRDLAVPAARLAEHLAALTGAGYRLVGLAAALDLLDAGSPQAGAERMVAVTFDDGYRNFLTAGVPALAEAGAGATLYASAGHLGEHAGWLGRWAPDFGRLLTWEELVEVGAAGIEVANHGWRHHPLDVLPHAQLRAEIRRSRDELEQRLQTPMRGFAYPHGYHDRHVRDAVRQTGHDHATEVGRRRHTPADRRFAVPRLQPTPDMTGADLVALVAGGGPALVPRVKRLAQPGWRVVRRIARRAGKNLT</sequence>
<evidence type="ECO:0000259" key="3">
    <source>
        <dbReference type="PROSITE" id="PS51677"/>
    </source>
</evidence>
<protein>
    <submittedName>
        <fullName evidence="4">Polysaccharide deacetylase</fullName>
    </submittedName>
</protein>
<dbReference type="GO" id="GO:0016810">
    <property type="term" value="F:hydrolase activity, acting on carbon-nitrogen (but not peptide) bonds"/>
    <property type="evidence" value="ECO:0007669"/>
    <property type="project" value="InterPro"/>
</dbReference>
<dbReference type="PROSITE" id="PS51677">
    <property type="entry name" value="NODB"/>
    <property type="match status" value="1"/>
</dbReference>
<reference evidence="4" key="2">
    <citation type="submission" date="2020-09" db="EMBL/GenBank/DDBJ databases">
        <authorList>
            <person name="Sun Q."/>
            <person name="Zhou Y."/>
        </authorList>
    </citation>
    <scope>NUCLEOTIDE SEQUENCE</scope>
    <source>
        <strain evidence="4">CGMCC 4.7299</strain>
    </source>
</reference>
<dbReference type="Pfam" id="PF01522">
    <property type="entry name" value="Polysacc_deac_1"/>
    <property type="match status" value="1"/>
</dbReference>
<proteinExistence type="predicted"/>
<dbReference type="Proteomes" id="UP000656042">
    <property type="component" value="Unassembled WGS sequence"/>
</dbReference>
<keyword evidence="5" id="KW-1185">Reference proteome</keyword>
<dbReference type="PANTHER" id="PTHR34216:SF3">
    <property type="entry name" value="POLY-BETA-1,6-N-ACETYL-D-GLUCOSAMINE N-DEACETYLASE"/>
    <property type="match status" value="1"/>
</dbReference>
<name>A0A8J3C0D8_9ACTN</name>
<dbReference type="AlphaFoldDB" id="A0A8J3C0D8"/>
<dbReference type="GO" id="GO:0005576">
    <property type="term" value="C:extracellular region"/>
    <property type="evidence" value="ECO:0007669"/>
    <property type="project" value="UniProtKB-SubCell"/>
</dbReference>
<keyword evidence="2" id="KW-0732">Signal</keyword>
<dbReference type="InterPro" id="IPR002509">
    <property type="entry name" value="NODB_dom"/>
</dbReference>
<dbReference type="EMBL" id="BMMX01000009">
    <property type="protein sequence ID" value="GGK91515.1"/>
    <property type="molecule type" value="Genomic_DNA"/>
</dbReference>
<accession>A0A8J3C0D8</accession>
<feature type="domain" description="NodB homology" evidence="3">
    <location>
        <begin position="72"/>
        <end position="274"/>
    </location>
</feature>
<gene>
    <name evidence="4" type="ORF">GCM10012284_26730</name>
</gene>
<dbReference type="RefSeq" id="WP_189079500.1">
    <property type="nucleotide sequence ID" value="NZ_BMMX01000009.1"/>
</dbReference>
<dbReference type="InterPro" id="IPR011330">
    <property type="entry name" value="Glyco_hydro/deAcase_b/a-brl"/>
</dbReference>
<reference evidence="4" key="1">
    <citation type="journal article" date="2014" name="Int. J. Syst. Evol. Microbiol.">
        <title>Complete genome sequence of Corynebacterium casei LMG S-19264T (=DSM 44701T), isolated from a smear-ripened cheese.</title>
        <authorList>
            <consortium name="US DOE Joint Genome Institute (JGI-PGF)"/>
            <person name="Walter F."/>
            <person name="Albersmeier A."/>
            <person name="Kalinowski J."/>
            <person name="Ruckert C."/>
        </authorList>
    </citation>
    <scope>NUCLEOTIDE SEQUENCE</scope>
    <source>
        <strain evidence="4">CGMCC 4.7299</strain>
    </source>
</reference>
<dbReference type="CDD" id="cd10918">
    <property type="entry name" value="CE4_NodB_like_5s_6s"/>
    <property type="match status" value="1"/>
</dbReference>
<dbReference type="GO" id="GO:0005975">
    <property type="term" value="P:carbohydrate metabolic process"/>
    <property type="evidence" value="ECO:0007669"/>
    <property type="project" value="InterPro"/>
</dbReference>
<evidence type="ECO:0000256" key="1">
    <source>
        <dbReference type="ARBA" id="ARBA00004613"/>
    </source>
</evidence>
<comment type="subcellular location">
    <subcellularLocation>
        <location evidence="1">Secreted</location>
    </subcellularLocation>
</comment>
<dbReference type="SUPFAM" id="SSF88713">
    <property type="entry name" value="Glycoside hydrolase/deacetylase"/>
    <property type="match status" value="1"/>
</dbReference>
<organism evidence="4 5">
    <name type="scientific">Mangrovihabitans endophyticus</name>
    <dbReference type="NCBI Taxonomy" id="1751298"/>
    <lineage>
        <taxon>Bacteria</taxon>
        <taxon>Bacillati</taxon>
        <taxon>Actinomycetota</taxon>
        <taxon>Actinomycetes</taxon>
        <taxon>Micromonosporales</taxon>
        <taxon>Micromonosporaceae</taxon>
        <taxon>Mangrovihabitans</taxon>
    </lineage>
</organism>
<evidence type="ECO:0000313" key="5">
    <source>
        <dbReference type="Proteomes" id="UP000656042"/>
    </source>
</evidence>
<evidence type="ECO:0000256" key="2">
    <source>
        <dbReference type="ARBA" id="ARBA00022729"/>
    </source>
</evidence>
<dbReference type="Gene3D" id="3.20.20.370">
    <property type="entry name" value="Glycoside hydrolase/deacetylase"/>
    <property type="match status" value="1"/>
</dbReference>
<dbReference type="PANTHER" id="PTHR34216">
    <property type="match status" value="1"/>
</dbReference>
<comment type="caution">
    <text evidence="4">The sequence shown here is derived from an EMBL/GenBank/DDBJ whole genome shotgun (WGS) entry which is preliminary data.</text>
</comment>
<evidence type="ECO:0000313" key="4">
    <source>
        <dbReference type="EMBL" id="GGK91515.1"/>
    </source>
</evidence>